<dbReference type="RefSeq" id="WP_042242963.1">
    <property type="nucleotide sequence ID" value="NZ_BBNR01000006.1"/>
</dbReference>
<sequence length="133" mass="15882">MKYLILIILFSNAMWSQNLESHQWKDRILVVNADEKNRERAESQYLLLNKEQQKLIDRKIVLYKCIADTCMFYDWKNTPKMFKTDTTKQGFSIVLIGLDGGEKYKSNTVEKPDVFLNLIDTMPMRRQELRNRK</sequence>
<dbReference type="AlphaFoldDB" id="A0A098LVP1"/>
<accession>A0A098LVP1</accession>
<feature type="coiled-coil region" evidence="2">
    <location>
        <begin position="31"/>
        <end position="58"/>
    </location>
</feature>
<evidence type="ECO:0000259" key="3">
    <source>
        <dbReference type="Pfam" id="PF13778"/>
    </source>
</evidence>
<dbReference type="OrthoDB" id="7362103at2"/>
<evidence type="ECO:0000313" key="4">
    <source>
        <dbReference type="EMBL" id="GAL90474.1"/>
    </source>
</evidence>
<keyword evidence="2" id="KW-0175">Coiled coil</keyword>
<gene>
    <name evidence="4" type="ORF">JCM19538_239</name>
</gene>
<organism evidence="4 5">
    <name type="scientific">Jejuia pallidilutea</name>
    <dbReference type="NCBI Taxonomy" id="504487"/>
    <lineage>
        <taxon>Bacteria</taxon>
        <taxon>Pseudomonadati</taxon>
        <taxon>Bacteroidota</taxon>
        <taxon>Flavobacteriia</taxon>
        <taxon>Flavobacteriales</taxon>
        <taxon>Flavobacteriaceae</taxon>
        <taxon>Jejuia</taxon>
    </lineage>
</organism>
<reference evidence="5" key="1">
    <citation type="journal article" date="2014" name="Genome Announc.">
        <title>Draft Genome Sequence of Marine Flavobacterium Jejuia pallidilutea Strain 11shimoA1 and Pigmentation Mutants.</title>
        <authorList>
            <person name="Takatani N."/>
            <person name="Nakanishi M."/>
            <person name="Meirelles P."/>
            <person name="Mino S."/>
            <person name="Suda W."/>
            <person name="Oshima K."/>
            <person name="Hattori M."/>
            <person name="Ohkuma M."/>
            <person name="Hosokawa M."/>
            <person name="Miyashita K."/>
            <person name="Thompson F.L."/>
            <person name="Niwa A."/>
            <person name="Sawabe T."/>
            <person name="Sawabe T."/>
        </authorList>
    </citation>
    <scope>NUCLEOTIDE SEQUENCE [LARGE SCALE GENOMIC DNA]</scope>
    <source>
        <strain evidence="5">JCM 19538</strain>
    </source>
</reference>
<protein>
    <recommendedName>
        <fullName evidence="3">DUF4174 domain-containing protein</fullName>
    </recommendedName>
</protein>
<feature type="domain" description="DUF4174" evidence="3">
    <location>
        <begin position="18"/>
        <end position="128"/>
    </location>
</feature>
<dbReference type="EMBL" id="BBNY01000074">
    <property type="protein sequence ID" value="GAL90474.1"/>
    <property type="molecule type" value="Genomic_DNA"/>
</dbReference>
<proteinExistence type="predicted"/>
<evidence type="ECO:0000313" key="5">
    <source>
        <dbReference type="Proteomes" id="UP000030184"/>
    </source>
</evidence>
<keyword evidence="5" id="KW-1185">Reference proteome</keyword>
<keyword evidence="1" id="KW-0732">Signal</keyword>
<name>A0A098LVP1_9FLAO</name>
<evidence type="ECO:0000256" key="1">
    <source>
        <dbReference type="ARBA" id="ARBA00022729"/>
    </source>
</evidence>
<evidence type="ECO:0000256" key="2">
    <source>
        <dbReference type="SAM" id="Coils"/>
    </source>
</evidence>
<dbReference type="Pfam" id="PF13778">
    <property type="entry name" value="DUF4174"/>
    <property type="match status" value="1"/>
</dbReference>
<dbReference type="Proteomes" id="UP000030184">
    <property type="component" value="Unassembled WGS sequence"/>
</dbReference>
<comment type="caution">
    <text evidence="4">The sequence shown here is derived from an EMBL/GenBank/DDBJ whole genome shotgun (WGS) entry which is preliminary data.</text>
</comment>
<dbReference type="InterPro" id="IPR025232">
    <property type="entry name" value="DUF4174"/>
</dbReference>